<dbReference type="PANTHER" id="PTHR12149">
    <property type="entry name" value="FRUCTOSAMINE 3 KINASE-RELATED PROTEIN"/>
    <property type="match status" value="1"/>
</dbReference>
<dbReference type="InterPro" id="IPR016477">
    <property type="entry name" value="Fructo-/Ketosamine-3-kinase"/>
</dbReference>
<evidence type="ECO:0000313" key="2">
    <source>
        <dbReference type="EMBL" id="MBM7714560.1"/>
    </source>
</evidence>
<dbReference type="PANTHER" id="PTHR12149:SF8">
    <property type="entry name" value="PROTEIN-RIBULOSAMINE 3-KINASE"/>
    <property type="match status" value="1"/>
</dbReference>
<dbReference type="Proteomes" id="UP000823485">
    <property type="component" value="Unassembled WGS sequence"/>
</dbReference>
<dbReference type="SUPFAM" id="SSF56112">
    <property type="entry name" value="Protein kinase-like (PK-like)"/>
    <property type="match status" value="1"/>
</dbReference>
<dbReference type="Pfam" id="PF03881">
    <property type="entry name" value="Fructosamin_kin"/>
    <property type="match status" value="1"/>
</dbReference>
<dbReference type="PIRSF" id="PIRSF006221">
    <property type="entry name" value="Ketosamine-3-kinase"/>
    <property type="match status" value="1"/>
</dbReference>
<comment type="similarity">
    <text evidence="1">Belongs to the fructosamine kinase family.</text>
</comment>
<evidence type="ECO:0000256" key="1">
    <source>
        <dbReference type="PIRNR" id="PIRNR006221"/>
    </source>
</evidence>
<name>A0ABS2R579_9BACI</name>
<proteinExistence type="inferred from homology"/>
<keyword evidence="1" id="KW-0418">Kinase</keyword>
<sequence length="287" mass="33091">MKVTLVKALAAAGDHTNIREIKRAHGGSINESFFVETNKNKYFIKCHPNSPKHFFSMEAKGLQYIKDTGTISVPDVLAYSDEKEAAFLVLEWIEGQETVNTQTLLGCQLAAMHEHAGEKHGFSQDTYIGILPQPNGPYDNWLKYYRDRRLRAQLELGMKNNVITGKRREKMDELLKGLGNWIPEDIKPSYLHGDLWNGNWMAGPGGRPYLIDPSFLFGDRHFEIAFTELFGGFSQEFYRAYSDRYPLDPHYHERKPLYQLYYLLVHLNLFGEVYGTQVDRVLTRYVG</sequence>
<protein>
    <submittedName>
        <fullName evidence="2">Fructosamine-3-kinase</fullName>
    </submittedName>
</protein>
<keyword evidence="1" id="KW-0808">Transferase</keyword>
<organism evidence="2 3">
    <name type="scientific">Siminovitchia thermophila</name>
    <dbReference type="NCBI Taxonomy" id="1245522"/>
    <lineage>
        <taxon>Bacteria</taxon>
        <taxon>Bacillati</taxon>
        <taxon>Bacillota</taxon>
        <taxon>Bacilli</taxon>
        <taxon>Bacillales</taxon>
        <taxon>Bacillaceae</taxon>
        <taxon>Siminovitchia</taxon>
    </lineage>
</organism>
<evidence type="ECO:0000313" key="3">
    <source>
        <dbReference type="Proteomes" id="UP000823485"/>
    </source>
</evidence>
<gene>
    <name evidence="2" type="ORF">JOC94_001532</name>
</gene>
<reference evidence="2 3" key="1">
    <citation type="submission" date="2021-01" db="EMBL/GenBank/DDBJ databases">
        <title>Genomic Encyclopedia of Type Strains, Phase IV (KMG-IV): sequencing the most valuable type-strain genomes for metagenomic binning, comparative biology and taxonomic classification.</title>
        <authorList>
            <person name="Goeker M."/>
        </authorList>
    </citation>
    <scope>NUCLEOTIDE SEQUENCE [LARGE SCALE GENOMIC DNA]</scope>
    <source>
        <strain evidence="2 3">DSM 105453</strain>
    </source>
</reference>
<dbReference type="Gene3D" id="3.90.1200.10">
    <property type="match status" value="1"/>
</dbReference>
<dbReference type="EMBL" id="JAFBFH010000008">
    <property type="protein sequence ID" value="MBM7714560.1"/>
    <property type="molecule type" value="Genomic_DNA"/>
</dbReference>
<dbReference type="Gene3D" id="3.30.200.20">
    <property type="entry name" value="Phosphorylase Kinase, domain 1"/>
    <property type="match status" value="1"/>
</dbReference>
<comment type="caution">
    <text evidence="2">The sequence shown here is derived from an EMBL/GenBank/DDBJ whole genome shotgun (WGS) entry which is preliminary data.</text>
</comment>
<dbReference type="InterPro" id="IPR011009">
    <property type="entry name" value="Kinase-like_dom_sf"/>
</dbReference>
<keyword evidence="3" id="KW-1185">Reference proteome</keyword>
<accession>A0ABS2R579</accession>